<evidence type="ECO:0000313" key="2">
    <source>
        <dbReference type="Proteomes" id="UP000324222"/>
    </source>
</evidence>
<name>A0A5B7KNC1_PORTR</name>
<protein>
    <submittedName>
        <fullName evidence="1">Uncharacterized protein</fullName>
    </submittedName>
</protein>
<accession>A0A5B7KNC1</accession>
<comment type="caution">
    <text evidence="1">The sequence shown here is derived from an EMBL/GenBank/DDBJ whole genome shotgun (WGS) entry which is preliminary data.</text>
</comment>
<evidence type="ECO:0000313" key="1">
    <source>
        <dbReference type="EMBL" id="MPD06839.1"/>
    </source>
</evidence>
<dbReference type="AlphaFoldDB" id="A0A5B7KNC1"/>
<dbReference type="EMBL" id="VSRR010153249">
    <property type="protein sequence ID" value="MPD06839.1"/>
    <property type="molecule type" value="Genomic_DNA"/>
</dbReference>
<keyword evidence="2" id="KW-1185">Reference proteome</keyword>
<proteinExistence type="predicted"/>
<gene>
    <name evidence="1" type="ORF">E2C01_102670</name>
</gene>
<dbReference type="Proteomes" id="UP000324222">
    <property type="component" value="Unassembled WGS sequence"/>
</dbReference>
<organism evidence="1 2">
    <name type="scientific">Portunus trituberculatus</name>
    <name type="common">Swimming crab</name>
    <name type="synonym">Neptunus trituberculatus</name>
    <dbReference type="NCBI Taxonomy" id="210409"/>
    <lineage>
        <taxon>Eukaryota</taxon>
        <taxon>Metazoa</taxon>
        <taxon>Ecdysozoa</taxon>
        <taxon>Arthropoda</taxon>
        <taxon>Crustacea</taxon>
        <taxon>Multicrustacea</taxon>
        <taxon>Malacostraca</taxon>
        <taxon>Eumalacostraca</taxon>
        <taxon>Eucarida</taxon>
        <taxon>Decapoda</taxon>
        <taxon>Pleocyemata</taxon>
        <taxon>Brachyura</taxon>
        <taxon>Eubrachyura</taxon>
        <taxon>Portunoidea</taxon>
        <taxon>Portunidae</taxon>
        <taxon>Portuninae</taxon>
        <taxon>Portunus</taxon>
    </lineage>
</organism>
<sequence length="59" mass="6670">MKSINNKHINPSPHLPTHLSCLPQRAPFVKLEMVGEEIVGATGFCIEMLDEMARKFNFT</sequence>
<reference evidence="1 2" key="1">
    <citation type="submission" date="2019-05" db="EMBL/GenBank/DDBJ databases">
        <title>Another draft genome of Portunus trituberculatus and its Hox gene families provides insights of decapod evolution.</title>
        <authorList>
            <person name="Jeong J.-H."/>
            <person name="Song I."/>
            <person name="Kim S."/>
            <person name="Choi T."/>
            <person name="Kim D."/>
            <person name="Ryu S."/>
            <person name="Kim W."/>
        </authorList>
    </citation>
    <scope>NUCLEOTIDE SEQUENCE [LARGE SCALE GENOMIC DNA]</scope>
    <source>
        <tissue evidence="1">Muscle</tissue>
    </source>
</reference>